<dbReference type="SUPFAM" id="SSF47095">
    <property type="entry name" value="HMG-box"/>
    <property type="match status" value="1"/>
</dbReference>
<evidence type="ECO:0000313" key="5">
    <source>
        <dbReference type="RefSeq" id="XP_046598560.1"/>
    </source>
</evidence>
<dbReference type="PROSITE" id="PS50118">
    <property type="entry name" value="HMG_BOX_2"/>
    <property type="match status" value="1"/>
</dbReference>
<proteinExistence type="predicted"/>
<dbReference type="Pfam" id="PF00505">
    <property type="entry name" value="HMG_box"/>
    <property type="match status" value="1"/>
</dbReference>
<keyword evidence="1" id="KW-0539">Nucleus</keyword>
<feature type="compositionally biased region" description="Acidic residues" evidence="2">
    <location>
        <begin position="30"/>
        <end position="46"/>
    </location>
</feature>
<dbReference type="RefSeq" id="XP_046598560.1">
    <property type="nucleotide sequence ID" value="XM_046742604.1"/>
</dbReference>
<feature type="compositionally biased region" description="Basic and acidic residues" evidence="2">
    <location>
        <begin position="15"/>
        <end position="29"/>
    </location>
</feature>
<dbReference type="Proteomes" id="UP000829291">
    <property type="component" value="Chromosome 6"/>
</dbReference>
<dbReference type="Gene3D" id="1.10.30.10">
    <property type="entry name" value="High mobility group box domain"/>
    <property type="match status" value="1"/>
</dbReference>
<accession>A0ABM3GE55</accession>
<dbReference type="InterPro" id="IPR009071">
    <property type="entry name" value="HMG_box_dom"/>
</dbReference>
<keyword evidence="1" id="KW-0238">DNA-binding</keyword>
<reference evidence="5" key="1">
    <citation type="submission" date="2025-08" db="UniProtKB">
        <authorList>
            <consortium name="RefSeq"/>
        </authorList>
    </citation>
    <scope>IDENTIFICATION</scope>
    <source>
        <tissue evidence="5">Thorax and Abdomen</tissue>
    </source>
</reference>
<evidence type="ECO:0000259" key="3">
    <source>
        <dbReference type="PROSITE" id="PS50118"/>
    </source>
</evidence>
<evidence type="ECO:0000313" key="4">
    <source>
        <dbReference type="Proteomes" id="UP000829291"/>
    </source>
</evidence>
<feature type="DNA-binding region" description="HMG box" evidence="1">
    <location>
        <begin position="48"/>
        <end position="116"/>
    </location>
</feature>
<name>A0ABM3GE55_NEOLC</name>
<gene>
    <name evidence="5" type="primary">LOC107221026</name>
</gene>
<organism evidence="4 5">
    <name type="scientific">Neodiprion lecontei</name>
    <name type="common">Redheaded pine sawfly</name>
    <dbReference type="NCBI Taxonomy" id="441921"/>
    <lineage>
        <taxon>Eukaryota</taxon>
        <taxon>Metazoa</taxon>
        <taxon>Ecdysozoa</taxon>
        <taxon>Arthropoda</taxon>
        <taxon>Hexapoda</taxon>
        <taxon>Insecta</taxon>
        <taxon>Pterygota</taxon>
        <taxon>Neoptera</taxon>
        <taxon>Endopterygota</taxon>
        <taxon>Hymenoptera</taxon>
        <taxon>Tenthredinoidea</taxon>
        <taxon>Diprionidae</taxon>
        <taxon>Diprioninae</taxon>
        <taxon>Neodiprion</taxon>
    </lineage>
</organism>
<dbReference type="InterPro" id="IPR036910">
    <property type="entry name" value="HMG_box_dom_sf"/>
</dbReference>
<dbReference type="GeneID" id="107221026"/>
<keyword evidence="4" id="KW-1185">Reference proteome</keyword>
<protein>
    <submittedName>
        <fullName evidence="5">High mobility group protein DSP1 isoform X1</fullName>
    </submittedName>
</protein>
<sequence>MRIVTGFWTLVMEEKKETSVPQEEGRDENVTEEDDEEIYSDIEDEGEPDTTWLGFFYFCNIERHKISSEHPQWERNDIMKELTKMWNNFDTETRSRYKEMAVNEQSTFLGNQHERLL</sequence>
<feature type="region of interest" description="Disordered" evidence="2">
    <location>
        <begin position="15"/>
        <end position="46"/>
    </location>
</feature>
<evidence type="ECO:0000256" key="2">
    <source>
        <dbReference type="SAM" id="MobiDB-lite"/>
    </source>
</evidence>
<feature type="domain" description="HMG box" evidence="3">
    <location>
        <begin position="48"/>
        <end position="116"/>
    </location>
</feature>
<evidence type="ECO:0000256" key="1">
    <source>
        <dbReference type="PROSITE-ProRule" id="PRU00267"/>
    </source>
</evidence>